<dbReference type="Proteomes" id="UP000219813">
    <property type="component" value="Chromosome 14"/>
</dbReference>
<dbReference type="GO" id="GO:0006506">
    <property type="term" value="P:GPI anchor biosynthetic process"/>
    <property type="evidence" value="ECO:0007669"/>
    <property type="project" value="UniProtKB-UniPathway"/>
</dbReference>
<evidence type="ECO:0000256" key="12">
    <source>
        <dbReference type="SAM" id="MobiDB-lite"/>
    </source>
</evidence>
<evidence type="ECO:0000256" key="8">
    <source>
        <dbReference type="ARBA" id="ARBA00022824"/>
    </source>
</evidence>
<comment type="similarity">
    <text evidence="3 11">Belongs to the PIGV family.</text>
</comment>
<comment type="function">
    <text evidence="11">Mannosyltransferase involved in glycosylphosphatidylinositol-anchor biosynthesis.</text>
</comment>
<dbReference type="PANTHER" id="PTHR12468">
    <property type="entry name" value="GPI MANNOSYLTRANSFERASE 2"/>
    <property type="match status" value="1"/>
</dbReference>
<proteinExistence type="inferred from homology"/>
<dbReference type="InterPro" id="IPR007315">
    <property type="entry name" value="PIG-V/Gpi18"/>
</dbReference>
<dbReference type="PANTHER" id="PTHR12468:SF2">
    <property type="entry name" value="GPI MANNOSYLTRANSFERASE 2"/>
    <property type="match status" value="1"/>
</dbReference>
<evidence type="ECO:0000256" key="5">
    <source>
        <dbReference type="ARBA" id="ARBA00022676"/>
    </source>
</evidence>
<evidence type="ECO:0000256" key="3">
    <source>
        <dbReference type="ARBA" id="ARBA00008698"/>
    </source>
</evidence>
<accession>A0A1D3TFS3</accession>
<dbReference type="RefSeq" id="XP_028864697.1">
    <property type="nucleotide sequence ID" value="XM_029008404.1"/>
</dbReference>
<keyword evidence="14" id="KW-1185">Reference proteome</keyword>
<keyword evidence="10 11" id="KW-0472">Membrane</keyword>
<feature type="transmembrane region" description="Helical" evidence="11">
    <location>
        <begin position="506"/>
        <end position="524"/>
    </location>
</feature>
<keyword evidence="5 11" id="KW-0328">Glycosyltransferase</keyword>
<organism evidence="13 14">
    <name type="scientific">Plasmodium malariae</name>
    <dbReference type="NCBI Taxonomy" id="5858"/>
    <lineage>
        <taxon>Eukaryota</taxon>
        <taxon>Sar</taxon>
        <taxon>Alveolata</taxon>
        <taxon>Apicomplexa</taxon>
        <taxon>Aconoidasida</taxon>
        <taxon>Haemosporida</taxon>
        <taxon>Plasmodiidae</taxon>
        <taxon>Plasmodium</taxon>
        <taxon>Plasmodium (Plasmodium)</taxon>
    </lineage>
</organism>
<feature type="transmembrane region" description="Helical" evidence="11">
    <location>
        <begin position="449"/>
        <end position="467"/>
    </location>
</feature>
<dbReference type="VEuPathDB" id="PlasmoDB:PmUG01_14080500"/>
<evidence type="ECO:0000313" key="13">
    <source>
        <dbReference type="EMBL" id="SCP03744.1"/>
    </source>
</evidence>
<dbReference type="OMA" id="GALFIWC"/>
<evidence type="ECO:0000313" key="14">
    <source>
        <dbReference type="Proteomes" id="UP000219813"/>
    </source>
</evidence>
<protein>
    <recommendedName>
        <fullName evidence="11">GPI mannosyltransferase 2</fullName>
        <ecNumber evidence="11">2.4.1.-</ecNumber>
    </recommendedName>
</protein>
<evidence type="ECO:0000256" key="9">
    <source>
        <dbReference type="ARBA" id="ARBA00022989"/>
    </source>
</evidence>
<dbReference type="Pfam" id="PF04188">
    <property type="entry name" value="Mannosyl_trans2"/>
    <property type="match status" value="2"/>
</dbReference>
<gene>
    <name evidence="13" type="primary">PmUG01_14080500</name>
    <name evidence="13" type="ORF">PMUG01_14080500</name>
</gene>
<dbReference type="OrthoDB" id="10252502at2759"/>
<feature type="transmembrane region" description="Helical" evidence="11">
    <location>
        <begin position="220"/>
        <end position="237"/>
    </location>
</feature>
<evidence type="ECO:0000256" key="11">
    <source>
        <dbReference type="RuleBase" id="RU363112"/>
    </source>
</evidence>
<comment type="pathway">
    <text evidence="2 11">Glycolipid biosynthesis; glycosylphosphatidylinositol-anchor biosynthesis.</text>
</comment>
<dbReference type="GO" id="GO:0031501">
    <property type="term" value="C:mannosyltransferase complex"/>
    <property type="evidence" value="ECO:0007669"/>
    <property type="project" value="TreeGrafter"/>
</dbReference>
<feature type="transmembrane region" description="Helical" evidence="11">
    <location>
        <begin position="531"/>
        <end position="555"/>
    </location>
</feature>
<dbReference type="GO" id="GO:0000009">
    <property type="term" value="F:alpha-1,6-mannosyltransferase activity"/>
    <property type="evidence" value="ECO:0007669"/>
    <property type="project" value="InterPro"/>
</dbReference>
<name>A0A1D3TFS3_PLAMA</name>
<feature type="transmembrane region" description="Helical" evidence="11">
    <location>
        <begin position="345"/>
        <end position="365"/>
    </location>
</feature>
<reference evidence="13 14" key="1">
    <citation type="submission" date="2016-06" db="EMBL/GenBank/DDBJ databases">
        <authorList>
            <consortium name="Pathogen Informatics"/>
        </authorList>
    </citation>
    <scope>NUCLEOTIDE SEQUENCE [LARGE SCALE GENOMIC DNA]</scope>
</reference>
<dbReference type="GeneID" id="39872116"/>
<feature type="region of interest" description="Disordered" evidence="12">
    <location>
        <begin position="171"/>
        <end position="197"/>
    </location>
</feature>
<evidence type="ECO:0000256" key="4">
    <source>
        <dbReference type="ARBA" id="ARBA00022502"/>
    </source>
</evidence>
<dbReference type="EC" id="2.4.1.-" evidence="11"/>
<feature type="transmembrane region" description="Helical" evidence="11">
    <location>
        <begin position="131"/>
        <end position="154"/>
    </location>
</feature>
<dbReference type="GO" id="GO:0004376">
    <property type="term" value="F:GPI mannosyltransferase activity"/>
    <property type="evidence" value="ECO:0007669"/>
    <property type="project" value="InterPro"/>
</dbReference>
<dbReference type="AlphaFoldDB" id="A0A1D3TFS3"/>
<dbReference type="UniPathway" id="UPA00196"/>
<evidence type="ECO:0000256" key="2">
    <source>
        <dbReference type="ARBA" id="ARBA00004687"/>
    </source>
</evidence>
<keyword evidence="7 11" id="KW-0812">Transmembrane</keyword>
<feature type="transmembrane region" description="Helical" evidence="11">
    <location>
        <begin position="26"/>
        <end position="46"/>
    </location>
</feature>
<dbReference type="GO" id="GO:0005789">
    <property type="term" value="C:endoplasmic reticulum membrane"/>
    <property type="evidence" value="ECO:0007669"/>
    <property type="project" value="UniProtKB-SubCell"/>
</dbReference>
<feature type="compositionally biased region" description="Low complexity" evidence="12">
    <location>
        <begin position="176"/>
        <end position="193"/>
    </location>
</feature>
<sequence>MLLHGALNKKKTKIPPECRVSTTARVLLIALIAIISRLFCIIYTIIWNKLINNYKFSNNILCYGDKGGGTLWQYIKCFSYWDGEYFLRLSLNETEYLYEQNHAFFPSLPLIIIYTKNLLKRFLLNMNECEMHVLIALVINNLFFVCSTIGVYVFPLVHFKSRKNAYYDEEEEEEQQTLQRQKQRQQQRQQQQRGYALPSTSEQNCFYLRNVKDKEEYNRFSFFLSILYTFSIGNIHVSSFYNESIFSCFSIWGFNFLQLSVSWYKMNVVFEILAVISFFIASCFRSNGILFLIPLFFFNIHTCKFFEYIISTQLCISKEKKRKHKITIISYFSTKRHIFSFIIHWLKALIEAIVIVSPFIIFQFYSYQLYCVQQEHNDLWNEQNIKFSSFLNNFRKNFFNNFNIWNNKKNILINRPWCNKKLPFVYNYIQYKYWNVKFLKIFKSPNFNILYSAPIFFISFHCVHNFFRYNKFIPSNILVFFHPFFGSIIHLGILSLYILIFAHNEIILRLIISSPMFYLHYAYLLKYFEKWNYLFFVNLMFFFVGPPLFGTYIGWT</sequence>
<evidence type="ECO:0000256" key="6">
    <source>
        <dbReference type="ARBA" id="ARBA00022679"/>
    </source>
</evidence>
<feature type="transmembrane region" description="Helical" evidence="11">
    <location>
        <begin position="479"/>
        <end position="500"/>
    </location>
</feature>
<evidence type="ECO:0000256" key="10">
    <source>
        <dbReference type="ARBA" id="ARBA00023136"/>
    </source>
</evidence>
<dbReference type="KEGG" id="pmal:PMUG01_14080500"/>
<keyword evidence="8 11" id="KW-0256">Endoplasmic reticulum</keyword>
<dbReference type="EMBL" id="LT594635">
    <property type="protein sequence ID" value="SCP03744.1"/>
    <property type="molecule type" value="Genomic_DNA"/>
</dbReference>
<keyword evidence="6 11" id="KW-0808">Transferase</keyword>
<keyword evidence="4 11" id="KW-0337">GPI-anchor biosynthesis</keyword>
<evidence type="ECO:0000256" key="1">
    <source>
        <dbReference type="ARBA" id="ARBA00004477"/>
    </source>
</evidence>
<evidence type="ECO:0000256" key="7">
    <source>
        <dbReference type="ARBA" id="ARBA00022692"/>
    </source>
</evidence>
<keyword evidence="9 11" id="KW-1133">Transmembrane helix</keyword>
<comment type="subcellular location">
    <subcellularLocation>
        <location evidence="1 11">Endoplasmic reticulum membrane</location>
        <topology evidence="1 11">Multi-pass membrane protein</topology>
    </subcellularLocation>
</comment>